<keyword evidence="5" id="KW-0324">Glycolysis</keyword>
<dbReference type="InterPro" id="IPR006124">
    <property type="entry name" value="Metalloenzyme"/>
</dbReference>
<dbReference type="Pfam" id="PF01676">
    <property type="entry name" value="Metalloenzyme"/>
    <property type="match status" value="1"/>
</dbReference>
<dbReference type="GO" id="GO:0046872">
    <property type="term" value="F:metal ion binding"/>
    <property type="evidence" value="ECO:0007669"/>
    <property type="project" value="InterPro"/>
</dbReference>
<comment type="function">
    <text evidence="2">Catalyzes the interconversion of 2-phosphoglycerate and 3-phosphoglycerate.</text>
</comment>
<sequence>PPKSDYALVILDGLGDRPHPETGNQSPVEAAATPNLDGLAAQGQMGEVVVVGPGVAPESDAGVYALLGYNPVEDSPGRGVLEAEGLGLPMAPDDVAFRMNFATIDGERRVLDSRVGRSLTTAESEELARSLTGARLLDDQRIDVRVAASVGHRGVVLLHARDPDRPLSPHLSNTDPFYERIGSLGAAARPVDPRILPVAGLEGTPEAQRTADAVNLWVTRALDHLAGHPVNARRALSGRKMANGLLLRNAGSPGAHRAVTFETKYGLRGGSLTEMPVERGIARRLGLTDRFVGPMGPDREAGYSARARVARELLEQTPFVYVHLKGPDEPGHDGRARQKQEIIEAIDRFFFGPFLEGLDPAR</sequence>
<dbReference type="InterPro" id="IPR017850">
    <property type="entry name" value="Alkaline_phosphatase_core_sf"/>
</dbReference>
<dbReference type="GO" id="GO:0006096">
    <property type="term" value="P:glycolytic process"/>
    <property type="evidence" value="ECO:0007669"/>
    <property type="project" value="UniProtKB-KW"/>
</dbReference>
<dbReference type="SUPFAM" id="SSF53649">
    <property type="entry name" value="Alkaline phosphatase-like"/>
    <property type="match status" value="1"/>
</dbReference>
<dbReference type="PANTHER" id="PTHR31209">
    <property type="entry name" value="COFACTOR-INDEPENDENT PHOSPHOGLYCERATE MUTASE"/>
    <property type="match status" value="1"/>
</dbReference>
<comment type="pathway">
    <text evidence="3">Carbohydrate degradation.</text>
</comment>
<comment type="similarity">
    <text evidence="4">Belongs to the BPG-independent phosphoglycerate mutase family. A-PGAM subfamily.</text>
</comment>
<evidence type="ECO:0000259" key="6">
    <source>
        <dbReference type="Pfam" id="PF01676"/>
    </source>
</evidence>
<dbReference type="GO" id="GO:0004619">
    <property type="term" value="F:phosphoglycerate mutase activity"/>
    <property type="evidence" value="ECO:0007669"/>
    <property type="project" value="UniProtKB-EC"/>
</dbReference>
<dbReference type="Gene3D" id="3.40.720.10">
    <property type="entry name" value="Alkaline Phosphatase, subunit A"/>
    <property type="match status" value="1"/>
</dbReference>
<accession>T1AA21</accession>
<proteinExistence type="inferred from homology"/>
<reference evidence="7" key="1">
    <citation type="submission" date="2013-08" db="EMBL/GenBank/DDBJ databases">
        <authorList>
            <person name="Mendez C."/>
            <person name="Richter M."/>
            <person name="Ferrer M."/>
            <person name="Sanchez J."/>
        </authorList>
    </citation>
    <scope>NUCLEOTIDE SEQUENCE</scope>
</reference>
<dbReference type="PIRSF" id="PIRSF006392">
    <property type="entry name" value="IPGAM_arch"/>
    <property type="match status" value="1"/>
</dbReference>
<dbReference type="InterPro" id="IPR042253">
    <property type="entry name" value="Pglycerate_mutase_ApgM_sf"/>
</dbReference>
<evidence type="ECO:0000256" key="3">
    <source>
        <dbReference type="ARBA" id="ARBA00004921"/>
    </source>
</evidence>
<comment type="caution">
    <text evidence="7">The sequence shown here is derived from an EMBL/GenBank/DDBJ whole genome shotgun (WGS) entry which is preliminary data.</text>
</comment>
<feature type="non-terminal residue" evidence="7">
    <location>
        <position position="362"/>
    </location>
</feature>
<evidence type="ECO:0000313" key="7">
    <source>
        <dbReference type="EMBL" id="EQD53867.1"/>
    </source>
</evidence>
<protein>
    <submittedName>
        <fullName evidence="7">Phosphonopyruvate decarboxylase-related protein</fullName>
    </submittedName>
</protein>
<dbReference type="Pfam" id="PF10143">
    <property type="entry name" value="PhosphMutase"/>
    <property type="match status" value="1"/>
</dbReference>
<reference evidence="7" key="2">
    <citation type="journal article" date="2014" name="ISME J.">
        <title>Microbial stratification in low pH oxic and suboxic macroscopic growths along an acid mine drainage.</title>
        <authorList>
            <person name="Mendez-Garcia C."/>
            <person name="Mesa V."/>
            <person name="Sprenger R.R."/>
            <person name="Richter M."/>
            <person name="Diez M.S."/>
            <person name="Solano J."/>
            <person name="Bargiela R."/>
            <person name="Golyshina O.V."/>
            <person name="Manteca A."/>
            <person name="Ramos J.L."/>
            <person name="Gallego J.R."/>
            <person name="Llorente I."/>
            <person name="Martins Dos Santos V.A."/>
            <person name="Jensen O.N."/>
            <person name="Pelaez A.I."/>
            <person name="Sanchez J."/>
            <person name="Ferrer M."/>
        </authorList>
    </citation>
    <scope>NUCLEOTIDE SEQUENCE</scope>
</reference>
<evidence type="ECO:0000256" key="1">
    <source>
        <dbReference type="ARBA" id="ARBA00000370"/>
    </source>
</evidence>
<dbReference type="Gene3D" id="3.30.70.2130">
    <property type="entry name" value="Metalloenzyme domain"/>
    <property type="match status" value="1"/>
</dbReference>
<organism evidence="7">
    <name type="scientific">mine drainage metagenome</name>
    <dbReference type="NCBI Taxonomy" id="410659"/>
    <lineage>
        <taxon>unclassified sequences</taxon>
        <taxon>metagenomes</taxon>
        <taxon>ecological metagenomes</taxon>
    </lineage>
</organism>
<keyword evidence="7" id="KW-0670">Pyruvate</keyword>
<comment type="catalytic activity">
    <reaction evidence="1">
        <text>(2R)-2-phosphoglycerate = (2R)-3-phosphoglycerate</text>
        <dbReference type="Rhea" id="RHEA:15901"/>
        <dbReference type="ChEBI" id="CHEBI:58272"/>
        <dbReference type="ChEBI" id="CHEBI:58289"/>
        <dbReference type="EC" id="5.4.2.12"/>
    </reaction>
</comment>
<evidence type="ECO:0000256" key="4">
    <source>
        <dbReference type="ARBA" id="ARBA00005524"/>
    </source>
</evidence>
<evidence type="ECO:0000256" key="5">
    <source>
        <dbReference type="ARBA" id="ARBA00023152"/>
    </source>
</evidence>
<evidence type="ECO:0000256" key="2">
    <source>
        <dbReference type="ARBA" id="ARBA00002315"/>
    </source>
</evidence>
<dbReference type="PANTHER" id="PTHR31209:SF0">
    <property type="entry name" value="METALLOENZYME DOMAIN-CONTAINING PROTEIN"/>
    <property type="match status" value="1"/>
</dbReference>
<gene>
    <name evidence="7" type="ORF">B1B_09982</name>
</gene>
<feature type="non-terminal residue" evidence="7">
    <location>
        <position position="1"/>
    </location>
</feature>
<feature type="domain" description="Metalloenzyme" evidence="6">
    <location>
        <begin position="6"/>
        <end position="349"/>
    </location>
</feature>
<dbReference type="AlphaFoldDB" id="T1AA21"/>
<dbReference type="EMBL" id="AUZY01006590">
    <property type="protein sequence ID" value="EQD53867.1"/>
    <property type="molecule type" value="Genomic_DNA"/>
</dbReference>
<name>T1AA21_9ZZZZ</name>
<dbReference type="InterPro" id="IPR004456">
    <property type="entry name" value="Pglycerate_mutase_ApgM"/>
</dbReference>